<feature type="transmembrane region" description="Helical" evidence="7">
    <location>
        <begin position="66"/>
        <end position="89"/>
    </location>
</feature>
<feature type="transmembrane region" description="Helical" evidence="7">
    <location>
        <begin position="423"/>
        <end position="440"/>
    </location>
</feature>
<dbReference type="SUPFAM" id="SSF103473">
    <property type="entry name" value="MFS general substrate transporter"/>
    <property type="match status" value="1"/>
</dbReference>
<evidence type="ECO:0000256" key="1">
    <source>
        <dbReference type="ARBA" id="ARBA00004141"/>
    </source>
</evidence>
<feature type="transmembrane region" description="Helical" evidence="7">
    <location>
        <begin position="173"/>
        <end position="195"/>
    </location>
</feature>
<feature type="transmembrane region" description="Helical" evidence="7">
    <location>
        <begin position="515"/>
        <end position="536"/>
    </location>
</feature>
<evidence type="ECO:0000256" key="2">
    <source>
        <dbReference type="ARBA" id="ARBA00006595"/>
    </source>
</evidence>
<dbReference type="Pfam" id="PF07690">
    <property type="entry name" value="MFS_1"/>
    <property type="match status" value="1"/>
</dbReference>
<dbReference type="Proteomes" id="UP001174691">
    <property type="component" value="Unassembled WGS sequence"/>
</dbReference>
<evidence type="ECO:0000256" key="6">
    <source>
        <dbReference type="ARBA" id="ARBA00023136"/>
    </source>
</evidence>
<proteinExistence type="inferred from homology"/>
<accession>A0AA38S1W8</accession>
<dbReference type="PANTHER" id="PTHR20772:SF2">
    <property type="entry name" value="PROTEIN FMP42"/>
    <property type="match status" value="1"/>
</dbReference>
<feature type="transmembrane region" description="Helical" evidence="7">
    <location>
        <begin position="355"/>
        <end position="377"/>
    </location>
</feature>
<protein>
    <submittedName>
        <fullName evidence="8">MFS general substrate transporter</fullName>
    </submittedName>
</protein>
<keyword evidence="3" id="KW-0813">Transport</keyword>
<gene>
    <name evidence="8" type="ORF">NKR19_g5812</name>
</gene>
<feature type="transmembrane region" description="Helical" evidence="7">
    <location>
        <begin position="242"/>
        <end position="261"/>
    </location>
</feature>
<keyword evidence="5 7" id="KW-1133">Transmembrane helix</keyword>
<dbReference type="EMBL" id="JANBVN010000083">
    <property type="protein sequence ID" value="KAJ9149124.1"/>
    <property type="molecule type" value="Genomic_DNA"/>
</dbReference>
<dbReference type="AlphaFoldDB" id="A0AA38S1W8"/>
<dbReference type="InterPro" id="IPR036259">
    <property type="entry name" value="MFS_trans_sf"/>
</dbReference>
<dbReference type="GO" id="GO:0022857">
    <property type="term" value="F:transmembrane transporter activity"/>
    <property type="evidence" value="ECO:0007669"/>
    <property type="project" value="InterPro"/>
</dbReference>
<feature type="transmembrane region" description="Helical" evidence="7">
    <location>
        <begin position="122"/>
        <end position="142"/>
    </location>
</feature>
<evidence type="ECO:0000313" key="9">
    <source>
        <dbReference type="Proteomes" id="UP001174691"/>
    </source>
</evidence>
<evidence type="ECO:0000256" key="4">
    <source>
        <dbReference type="ARBA" id="ARBA00022692"/>
    </source>
</evidence>
<reference evidence="8" key="1">
    <citation type="submission" date="2022-07" db="EMBL/GenBank/DDBJ databases">
        <title>Fungi with potential for degradation of polypropylene.</title>
        <authorList>
            <person name="Gostincar C."/>
        </authorList>
    </citation>
    <scope>NUCLEOTIDE SEQUENCE</scope>
    <source>
        <strain evidence="8">EXF-13287</strain>
    </source>
</reference>
<feature type="transmembrane region" description="Helical" evidence="7">
    <location>
        <begin position="149"/>
        <end position="167"/>
    </location>
</feature>
<evidence type="ECO:0000313" key="8">
    <source>
        <dbReference type="EMBL" id="KAJ9149124.1"/>
    </source>
</evidence>
<organism evidence="8 9">
    <name type="scientific">Coniochaeta hoffmannii</name>
    <dbReference type="NCBI Taxonomy" id="91930"/>
    <lineage>
        <taxon>Eukaryota</taxon>
        <taxon>Fungi</taxon>
        <taxon>Dikarya</taxon>
        <taxon>Ascomycota</taxon>
        <taxon>Pezizomycotina</taxon>
        <taxon>Sordariomycetes</taxon>
        <taxon>Sordariomycetidae</taxon>
        <taxon>Coniochaetales</taxon>
        <taxon>Coniochaetaceae</taxon>
        <taxon>Coniochaeta</taxon>
    </lineage>
</organism>
<feature type="transmembrane region" description="Helical" evidence="7">
    <location>
        <begin position="207"/>
        <end position="230"/>
    </location>
</feature>
<dbReference type="Gene3D" id="1.20.1250.20">
    <property type="entry name" value="MFS general substrate transporter like domains"/>
    <property type="match status" value="1"/>
</dbReference>
<feature type="transmembrane region" description="Helical" evidence="7">
    <location>
        <begin position="446"/>
        <end position="462"/>
    </location>
</feature>
<keyword evidence="4 7" id="KW-0812">Transmembrane</keyword>
<evidence type="ECO:0000256" key="5">
    <source>
        <dbReference type="ARBA" id="ARBA00022989"/>
    </source>
</evidence>
<comment type="caution">
    <text evidence="8">The sequence shown here is derived from an EMBL/GenBank/DDBJ whole genome shotgun (WGS) entry which is preliminary data.</text>
</comment>
<dbReference type="PANTHER" id="PTHR20772">
    <property type="entry name" value="PROTEIN FMP42"/>
    <property type="match status" value="1"/>
</dbReference>
<feature type="transmembrane region" description="Helical" evidence="7">
    <location>
        <begin position="397"/>
        <end position="416"/>
    </location>
</feature>
<comment type="subcellular location">
    <subcellularLocation>
        <location evidence="1">Membrane</location>
        <topology evidence="1">Multi-pass membrane protein</topology>
    </subcellularLocation>
</comment>
<comment type="similarity">
    <text evidence="2">Belongs to the SLC43A transporter (TC 2.A.1.44) family.</text>
</comment>
<sequence length="560" mass="61424">MSLSRVASIESFSFVPGDQRSRRNSDVSVRARKLSFNPVPQEWDPPVAPEHPDGVGAFEVPKWKRVLQVGVTVLYCLFAAGIVFGYAAIKPVLKQEGAYRDVCRENSGIVTEDTCVEIHLNLMFTVAAVVTNVAALPIGAILDHYGPRVCGLLGAFFLTIGSLLMSFENRLPFDGLLFGYLFLALGGPFTYISSFQLSNAFPKNSGLVLALLTGAFDASSALFLVYRLIFQATDGSFGHRKFFLAYLVVPAVIVALQLLVLPAHSYKTIGELIEEVEEPLPSHEPAVYDQVDEHTALLQEEQREHRESVVAGLEELLGSAKADRQAAREERKNEISGVWGVMHGASVLEQLRSPWFVLICLFTVVQMTRINYFVATIRPQYEAIFGDKDKAVEINNFFDLALPLGGIISIPFIGAVLDRTSTVTVLTVLVTCATAIGVLGVLPETWAAYAGVCLFVLYRPFYYTAVSDYSAKVFGFRTFGTVYGTIICLSGLFNFSQSGLDFLFHQTFHNDPVPVNLMLLSAGLAIGVALVGYVAFKSRSIKRKMLGQEAAQATEYGMRT</sequence>
<dbReference type="InterPro" id="IPR052599">
    <property type="entry name" value="SLC43A_AATransporter"/>
</dbReference>
<evidence type="ECO:0000256" key="3">
    <source>
        <dbReference type="ARBA" id="ARBA00022448"/>
    </source>
</evidence>
<name>A0AA38S1W8_9PEZI</name>
<keyword evidence="6 7" id="KW-0472">Membrane</keyword>
<keyword evidence="9" id="KW-1185">Reference proteome</keyword>
<dbReference type="InterPro" id="IPR011701">
    <property type="entry name" value="MFS"/>
</dbReference>
<feature type="transmembrane region" description="Helical" evidence="7">
    <location>
        <begin position="474"/>
        <end position="495"/>
    </location>
</feature>
<evidence type="ECO:0000256" key="7">
    <source>
        <dbReference type="SAM" id="Phobius"/>
    </source>
</evidence>
<dbReference type="GO" id="GO:0000329">
    <property type="term" value="C:fungal-type vacuole membrane"/>
    <property type="evidence" value="ECO:0007669"/>
    <property type="project" value="TreeGrafter"/>
</dbReference>